<dbReference type="InterPro" id="IPR020084">
    <property type="entry name" value="NUDIX_hydrolase_CS"/>
</dbReference>
<dbReference type="Gene3D" id="3.90.79.10">
    <property type="entry name" value="Nucleoside Triphosphate Pyrophosphohydrolase"/>
    <property type="match status" value="1"/>
</dbReference>
<keyword evidence="6" id="KW-1185">Reference proteome</keyword>
<dbReference type="OrthoDB" id="9814308at2"/>
<dbReference type="PROSITE" id="PS00893">
    <property type="entry name" value="NUDIX_BOX"/>
    <property type="match status" value="1"/>
</dbReference>
<dbReference type="PROSITE" id="PS51462">
    <property type="entry name" value="NUDIX"/>
    <property type="match status" value="1"/>
</dbReference>
<dbReference type="InterPro" id="IPR015797">
    <property type="entry name" value="NUDIX_hydrolase-like_dom_sf"/>
</dbReference>
<evidence type="ECO:0000313" key="6">
    <source>
        <dbReference type="Proteomes" id="UP000231451"/>
    </source>
</evidence>
<comment type="cofactor">
    <cofactor evidence="1">
        <name>Mg(2+)</name>
        <dbReference type="ChEBI" id="CHEBI:18420"/>
    </cofactor>
</comment>
<dbReference type="Proteomes" id="UP000231451">
    <property type="component" value="Unassembled WGS sequence"/>
</dbReference>
<sequence length="179" mass="19743">MTTPQFILDLRKKIGHDPLWLIGVSAYVEDADGRVLLGRRSDTGEWAMVYGINEPGEEPAVTVIREVKEETGVDCVPTELVSVKSSPDMLTYANGDQAMYMDHLFVCRLAPGGNAKPFVGDDESLNVGWFSPDDLPQPLAATTVERMGYVREFRANGDGRALFSTEENPPADERRIAKP</sequence>
<proteinExistence type="predicted"/>
<keyword evidence="2" id="KW-0378">Hydrolase</keyword>
<dbReference type="SUPFAM" id="SSF55811">
    <property type="entry name" value="Nudix"/>
    <property type="match status" value="1"/>
</dbReference>
<feature type="domain" description="Nudix hydrolase" evidence="4">
    <location>
        <begin position="19"/>
        <end position="152"/>
    </location>
</feature>
<dbReference type="CDD" id="cd18879">
    <property type="entry name" value="NUDIX_Hydrolase"/>
    <property type="match status" value="1"/>
</dbReference>
<evidence type="ECO:0000256" key="1">
    <source>
        <dbReference type="ARBA" id="ARBA00001946"/>
    </source>
</evidence>
<evidence type="ECO:0000313" key="5">
    <source>
        <dbReference type="EMBL" id="PJM75177.1"/>
    </source>
</evidence>
<dbReference type="PANTHER" id="PTHR43046:SF16">
    <property type="entry name" value="ADP-RIBOSE PYROPHOSPHATASE YJHB-RELATED"/>
    <property type="match status" value="1"/>
</dbReference>
<organism evidence="5 6">
    <name type="scientific">Bifidobacterium simiarum</name>
    <dbReference type="NCBI Taxonomy" id="2045441"/>
    <lineage>
        <taxon>Bacteria</taxon>
        <taxon>Bacillati</taxon>
        <taxon>Actinomycetota</taxon>
        <taxon>Actinomycetes</taxon>
        <taxon>Bifidobacteriales</taxon>
        <taxon>Bifidobacteriaceae</taxon>
        <taxon>Bifidobacterium</taxon>
    </lineage>
</organism>
<dbReference type="GO" id="GO:0016787">
    <property type="term" value="F:hydrolase activity"/>
    <property type="evidence" value="ECO:0007669"/>
    <property type="project" value="UniProtKB-KW"/>
</dbReference>
<accession>A0A2M9HEG9</accession>
<dbReference type="InterPro" id="IPR000086">
    <property type="entry name" value="NUDIX_hydrolase_dom"/>
</dbReference>
<evidence type="ECO:0000256" key="2">
    <source>
        <dbReference type="ARBA" id="ARBA00022801"/>
    </source>
</evidence>
<dbReference type="AlphaFoldDB" id="A0A2M9HEG9"/>
<dbReference type="Pfam" id="PF00293">
    <property type="entry name" value="NUDIX"/>
    <property type="match status" value="1"/>
</dbReference>
<evidence type="ECO:0000259" key="4">
    <source>
        <dbReference type="PROSITE" id="PS51462"/>
    </source>
</evidence>
<reference evidence="5 6" key="1">
    <citation type="submission" date="2017-10" db="EMBL/GenBank/DDBJ databases">
        <title>Draft genome sequences of strains TRE 1, TRE 9, TRE H and TRI 7, isolated from tamarins, belonging to four potential novel Bifidobacterium species.</title>
        <authorList>
            <person name="Mattarelli P."/>
            <person name="Modesto M."/>
            <person name="Puglisi E."/>
            <person name="Morelli L."/>
            <person name="Spezio C."/>
            <person name="Bonetti A."/>
            <person name="Sandri C."/>
        </authorList>
    </citation>
    <scope>NUCLEOTIDE SEQUENCE [LARGE SCALE GENOMIC DNA]</scope>
    <source>
        <strain evidence="6">TRI7</strain>
    </source>
</reference>
<name>A0A2M9HEG9_9BIFI</name>
<protein>
    <submittedName>
        <fullName evidence="5">ADP-ribose pyrophosphatase</fullName>
    </submittedName>
</protein>
<evidence type="ECO:0000256" key="3">
    <source>
        <dbReference type="SAM" id="MobiDB-lite"/>
    </source>
</evidence>
<dbReference type="RefSeq" id="WP_100513003.1">
    <property type="nucleotide sequence ID" value="NZ_PEBK01000005.1"/>
</dbReference>
<comment type="caution">
    <text evidence="5">The sequence shown here is derived from an EMBL/GenBank/DDBJ whole genome shotgun (WGS) entry which is preliminary data.</text>
</comment>
<feature type="region of interest" description="Disordered" evidence="3">
    <location>
        <begin position="159"/>
        <end position="179"/>
    </location>
</feature>
<dbReference type="PANTHER" id="PTHR43046">
    <property type="entry name" value="GDP-MANNOSE MANNOSYL HYDROLASE"/>
    <property type="match status" value="1"/>
</dbReference>
<dbReference type="EMBL" id="PEBK01000005">
    <property type="protein sequence ID" value="PJM75177.1"/>
    <property type="molecule type" value="Genomic_DNA"/>
</dbReference>
<gene>
    <name evidence="5" type="ORF">CSQ87_06175</name>
</gene>